<evidence type="ECO:0000256" key="4">
    <source>
        <dbReference type="SAM" id="MobiDB-lite"/>
    </source>
</evidence>
<dbReference type="Gene3D" id="1.10.600.10">
    <property type="entry name" value="Farnesyl Diphosphate Synthase"/>
    <property type="match status" value="1"/>
</dbReference>
<evidence type="ECO:0000256" key="1">
    <source>
        <dbReference type="ARBA" id="ARBA00001805"/>
    </source>
</evidence>
<feature type="compositionally biased region" description="Basic and acidic residues" evidence="4">
    <location>
        <begin position="112"/>
        <end position="123"/>
    </location>
</feature>
<keyword evidence="3" id="KW-0125">Carotenoid biosynthesis</keyword>
<dbReference type="GO" id="GO:0016117">
    <property type="term" value="P:carotenoid biosynthetic process"/>
    <property type="evidence" value="ECO:0007669"/>
    <property type="project" value="UniProtKB-KW"/>
</dbReference>
<sequence>MAKFGVTEEQIMSQRLDDNYVALMKYSIDRARMYYDRARRGVPMLAPYSRLPVQASLDCYALILDRIEENGYDNLTKRAYATKWEKLAMIPFSWYRTQDMYKSLPLPWDEPPAEKKSDAAERK</sequence>
<reference evidence="5" key="1">
    <citation type="submission" date="2021-01" db="EMBL/GenBank/DDBJ databases">
        <authorList>
            <person name="Corre E."/>
            <person name="Pelletier E."/>
            <person name="Niang G."/>
            <person name="Scheremetjew M."/>
            <person name="Finn R."/>
            <person name="Kale V."/>
            <person name="Holt S."/>
            <person name="Cochrane G."/>
            <person name="Meng A."/>
            <person name="Brown T."/>
            <person name="Cohen L."/>
        </authorList>
    </citation>
    <scope>NUCLEOTIDE SEQUENCE</scope>
    <source>
        <strain evidence="5">CCMP147</strain>
    </source>
</reference>
<dbReference type="AlphaFoldDB" id="A0A7R9YX38"/>
<dbReference type="InterPro" id="IPR002060">
    <property type="entry name" value="Squ/phyt_synthse"/>
</dbReference>
<gene>
    <name evidence="5" type="ORF">TDUB1175_LOCUS639</name>
</gene>
<evidence type="ECO:0000256" key="2">
    <source>
        <dbReference type="ARBA" id="ARBA00012396"/>
    </source>
</evidence>
<dbReference type="Pfam" id="PF00494">
    <property type="entry name" value="SQS_PSY"/>
    <property type="match status" value="1"/>
</dbReference>
<feature type="region of interest" description="Disordered" evidence="4">
    <location>
        <begin position="104"/>
        <end position="123"/>
    </location>
</feature>
<protein>
    <recommendedName>
        <fullName evidence="2">15-cis-phytoene synthase</fullName>
        <ecNumber evidence="2">2.5.1.32</ecNumber>
    </recommendedName>
</protein>
<dbReference type="EC" id="2.5.1.32" evidence="2"/>
<dbReference type="SUPFAM" id="SSF48576">
    <property type="entry name" value="Terpenoid synthases"/>
    <property type="match status" value="1"/>
</dbReference>
<comment type="catalytic activity">
    <reaction evidence="1">
        <text>2 (2E,6E,10E)-geranylgeranyl diphosphate = 15-cis-phytoene + 2 diphosphate</text>
        <dbReference type="Rhea" id="RHEA:34475"/>
        <dbReference type="ChEBI" id="CHEBI:27787"/>
        <dbReference type="ChEBI" id="CHEBI:33019"/>
        <dbReference type="ChEBI" id="CHEBI:58756"/>
        <dbReference type="EC" id="2.5.1.32"/>
    </reaction>
</comment>
<name>A0A7R9YX38_9STRA</name>
<dbReference type="InterPro" id="IPR008949">
    <property type="entry name" value="Isoprenoid_synthase_dom_sf"/>
</dbReference>
<accession>A0A7R9YX38</accession>
<dbReference type="PANTHER" id="PTHR31480">
    <property type="entry name" value="BIFUNCTIONAL LYCOPENE CYCLASE/PHYTOENE SYNTHASE"/>
    <property type="match status" value="1"/>
</dbReference>
<evidence type="ECO:0000256" key="3">
    <source>
        <dbReference type="ARBA" id="ARBA00022746"/>
    </source>
</evidence>
<organism evidence="5">
    <name type="scientific">Pseudictyota dubia</name>
    <dbReference type="NCBI Taxonomy" id="2749911"/>
    <lineage>
        <taxon>Eukaryota</taxon>
        <taxon>Sar</taxon>
        <taxon>Stramenopiles</taxon>
        <taxon>Ochrophyta</taxon>
        <taxon>Bacillariophyta</taxon>
        <taxon>Mediophyceae</taxon>
        <taxon>Biddulphiophycidae</taxon>
        <taxon>Eupodiscales</taxon>
        <taxon>Odontellaceae</taxon>
        <taxon>Pseudictyota</taxon>
    </lineage>
</organism>
<evidence type="ECO:0000313" key="5">
    <source>
        <dbReference type="EMBL" id="CAD8291671.1"/>
    </source>
</evidence>
<dbReference type="EMBL" id="HBED01001251">
    <property type="protein sequence ID" value="CAD8291671.1"/>
    <property type="molecule type" value="Transcribed_RNA"/>
</dbReference>
<proteinExistence type="predicted"/>